<name>A0ABU2U8L7_9ACTN</name>
<dbReference type="InterPro" id="IPR029058">
    <property type="entry name" value="AB_hydrolase_fold"/>
</dbReference>
<dbReference type="Proteomes" id="UP001183809">
    <property type="component" value="Unassembled WGS sequence"/>
</dbReference>
<dbReference type="EMBL" id="JAVREY010000112">
    <property type="protein sequence ID" value="MDT0469500.1"/>
    <property type="molecule type" value="Genomic_DNA"/>
</dbReference>
<sequence>MLGVEATREIIGAVPLDRLVRAPQQLRTDISADPDPARWGEAACNLMPFEPVVDGVTLPRPPIDAIADGAARDVDLLVGRNSDEFRLFLVPNGVIDLVGEP</sequence>
<dbReference type="Gene3D" id="3.40.50.1820">
    <property type="entry name" value="alpha/beta hydrolase"/>
    <property type="match status" value="1"/>
</dbReference>
<dbReference type="RefSeq" id="WP_311700927.1">
    <property type="nucleotide sequence ID" value="NZ_JAVREY010000112.1"/>
</dbReference>
<gene>
    <name evidence="1" type="ORF">RM764_42260</name>
</gene>
<evidence type="ECO:0000313" key="2">
    <source>
        <dbReference type="Proteomes" id="UP001183809"/>
    </source>
</evidence>
<organism evidence="1 2">
    <name type="scientific">Streptomyces gibsoniae</name>
    <dbReference type="NCBI Taxonomy" id="3075529"/>
    <lineage>
        <taxon>Bacteria</taxon>
        <taxon>Bacillati</taxon>
        <taxon>Actinomycetota</taxon>
        <taxon>Actinomycetes</taxon>
        <taxon>Kitasatosporales</taxon>
        <taxon>Streptomycetaceae</taxon>
        <taxon>Streptomyces</taxon>
    </lineage>
</organism>
<reference evidence="2" key="1">
    <citation type="submission" date="2023-07" db="EMBL/GenBank/DDBJ databases">
        <title>30 novel species of actinomycetes from the DSMZ collection.</title>
        <authorList>
            <person name="Nouioui I."/>
        </authorList>
    </citation>
    <scope>NUCLEOTIDE SEQUENCE [LARGE SCALE GENOMIC DNA]</scope>
    <source>
        <strain evidence="2">DSM 41699</strain>
    </source>
</reference>
<dbReference type="SUPFAM" id="SSF53474">
    <property type="entry name" value="alpha/beta-Hydrolases"/>
    <property type="match status" value="1"/>
</dbReference>
<accession>A0ABU2U8L7</accession>
<keyword evidence="2" id="KW-1185">Reference proteome</keyword>
<comment type="caution">
    <text evidence="1">The sequence shown here is derived from an EMBL/GenBank/DDBJ whole genome shotgun (WGS) entry which is preliminary data.</text>
</comment>
<evidence type="ECO:0000313" key="1">
    <source>
        <dbReference type="EMBL" id="MDT0469500.1"/>
    </source>
</evidence>
<protein>
    <submittedName>
        <fullName evidence="1">Uncharacterized protein</fullName>
    </submittedName>
</protein>
<proteinExistence type="predicted"/>